<dbReference type="KEGG" id="vg:60330433"/>
<accession>A0A345MGY3</accession>
<dbReference type="GeneID" id="60330433"/>
<organism evidence="1 2">
    <name type="scientific">Mycobacterium phage Krakatau</name>
    <dbReference type="NCBI Taxonomy" id="2283296"/>
    <lineage>
        <taxon>Viruses</taxon>
        <taxon>Duplodnaviria</taxon>
        <taxon>Heunggongvirae</taxon>
        <taxon>Uroviricota</taxon>
        <taxon>Caudoviricetes</taxon>
        <taxon>Gracegardnervirinae</taxon>
        <taxon>Cheoctovirus</taxon>
        <taxon>Cheoctovirus krakatau</taxon>
    </lineage>
</organism>
<dbReference type="Proteomes" id="UP000259060">
    <property type="component" value="Segment"/>
</dbReference>
<dbReference type="EMBL" id="MH590598">
    <property type="protein sequence ID" value="AXH69814.1"/>
    <property type="molecule type" value="Genomic_DNA"/>
</dbReference>
<proteinExistence type="predicted"/>
<protein>
    <submittedName>
        <fullName evidence="1">Uncharacterized protein</fullName>
    </submittedName>
</protein>
<evidence type="ECO:0000313" key="2">
    <source>
        <dbReference type="Proteomes" id="UP000259060"/>
    </source>
</evidence>
<gene>
    <name evidence="1" type="primary">39</name>
    <name evidence="1" type="ORF">SEA_KRAKATAU_39</name>
</gene>
<evidence type="ECO:0000313" key="1">
    <source>
        <dbReference type="EMBL" id="AXH69814.1"/>
    </source>
</evidence>
<sequence>MQAGGPLFAYLLVLGVSGSSVSFGGIQVLACVVHWGKGVDNCLPVFERLTAPAATIIGVHQLHISHPWPVG</sequence>
<name>A0A345MGY3_9CAUD</name>
<reference evidence="2" key="1">
    <citation type="submission" date="2018-07" db="EMBL/GenBank/DDBJ databases">
        <authorList>
            <person name="Quirk P.G."/>
            <person name="Krulwich T.A."/>
        </authorList>
    </citation>
    <scope>NUCLEOTIDE SEQUENCE [LARGE SCALE GENOMIC DNA]</scope>
</reference>
<dbReference type="RefSeq" id="YP_009958895.1">
    <property type="nucleotide sequence ID" value="NC_051675.1"/>
</dbReference>
<keyword evidence="2" id="KW-1185">Reference proteome</keyword>